<organism evidence="2 3">
    <name type="scientific">Streptomyces argenteolus</name>
    <dbReference type="NCBI Taxonomy" id="67274"/>
    <lineage>
        <taxon>Bacteria</taxon>
        <taxon>Bacillati</taxon>
        <taxon>Actinomycetota</taxon>
        <taxon>Actinomycetes</taxon>
        <taxon>Kitasatosporales</taxon>
        <taxon>Streptomycetaceae</taxon>
        <taxon>Streptomyces</taxon>
    </lineage>
</organism>
<reference evidence="2 3" key="1">
    <citation type="submission" date="2024-10" db="EMBL/GenBank/DDBJ databases">
        <title>The Natural Products Discovery Center: Release of the First 8490 Sequenced Strains for Exploring Actinobacteria Biosynthetic Diversity.</title>
        <authorList>
            <person name="Kalkreuter E."/>
            <person name="Kautsar S.A."/>
            <person name="Yang D."/>
            <person name="Bader C.D."/>
            <person name="Teijaro C.N."/>
            <person name="Fluegel L."/>
            <person name="Davis C.M."/>
            <person name="Simpson J.R."/>
            <person name="Lauterbach L."/>
            <person name="Steele A.D."/>
            <person name="Gui C."/>
            <person name="Meng S."/>
            <person name="Li G."/>
            <person name="Viehrig K."/>
            <person name="Ye F."/>
            <person name="Su P."/>
            <person name="Kiefer A.F."/>
            <person name="Nichols A."/>
            <person name="Cepeda A.J."/>
            <person name="Yan W."/>
            <person name="Fan B."/>
            <person name="Jiang Y."/>
            <person name="Adhikari A."/>
            <person name="Zheng C.-J."/>
            <person name="Schuster L."/>
            <person name="Cowan T.M."/>
            <person name="Smanski M.J."/>
            <person name="Chevrette M.G."/>
            <person name="De Carvalho L.P.S."/>
            <person name="Shen B."/>
        </authorList>
    </citation>
    <scope>NUCLEOTIDE SEQUENCE [LARGE SCALE GENOMIC DNA]</scope>
    <source>
        <strain evidence="2 3">NPDC012540</strain>
    </source>
</reference>
<proteinExistence type="predicted"/>
<feature type="chain" id="PRO_5046677047" description="Ig-like domain-containing protein" evidence="1">
    <location>
        <begin position="32"/>
        <end position="178"/>
    </location>
</feature>
<name>A0ABW6XEH9_9ACTN</name>
<dbReference type="Proteomes" id="UP001602322">
    <property type="component" value="Unassembled WGS sequence"/>
</dbReference>
<keyword evidence="1" id="KW-0732">Signal</keyword>
<accession>A0ABW6XEH9</accession>
<evidence type="ECO:0000313" key="2">
    <source>
        <dbReference type="EMBL" id="MFF5900134.1"/>
    </source>
</evidence>
<dbReference type="EMBL" id="JBIBEG010000011">
    <property type="protein sequence ID" value="MFF5900134.1"/>
    <property type="molecule type" value="Genomic_DNA"/>
</dbReference>
<keyword evidence="3" id="KW-1185">Reference proteome</keyword>
<comment type="caution">
    <text evidence="2">The sequence shown here is derived from an EMBL/GenBank/DDBJ whole genome shotgun (WGS) entry which is preliminary data.</text>
</comment>
<feature type="signal peptide" evidence="1">
    <location>
        <begin position="1"/>
        <end position="31"/>
    </location>
</feature>
<evidence type="ECO:0000256" key="1">
    <source>
        <dbReference type="SAM" id="SignalP"/>
    </source>
</evidence>
<gene>
    <name evidence="2" type="ORF">ACFY8O_29980</name>
</gene>
<dbReference type="RefSeq" id="WP_387907859.1">
    <property type="nucleotide sequence ID" value="NZ_JBIBEG010000011.1"/>
</dbReference>
<protein>
    <recommendedName>
        <fullName evidence="4">Ig-like domain-containing protein</fullName>
    </recommendedName>
</protein>
<sequence>MLSLVTSRIAAAALTAVGSLTLLIPASPAQAKVALVTCGGSQTTTYNPGLTNTAQTVQRAGQNIHTPCVSTAPPFTFSGSTSFTSTSALSCLSLTAANTGTDLITWSTGRTSTFSYNRTVTVVQGQTIVTLTGSITAGDFQGATAEETITSVSLDLAACSSTQGITSTYGVSELTILG</sequence>
<evidence type="ECO:0000313" key="3">
    <source>
        <dbReference type="Proteomes" id="UP001602322"/>
    </source>
</evidence>
<evidence type="ECO:0008006" key="4">
    <source>
        <dbReference type="Google" id="ProtNLM"/>
    </source>
</evidence>